<dbReference type="EMBL" id="CP143423">
    <property type="protein sequence ID" value="WVX47757.1"/>
    <property type="molecule type" value="Genomic_DNA"/>
</dbReference>
<comment type="cofactor">
    <cofactor evidence="1 11">
        <name>[4Fe-4S] cluster</name>
        <dbReference type="ChEBI" id="CHEBI:49883"/>
    </cofactor>
</comment>
<dbReference type="InterPro" id="IPR004644">
    <property type="entry name" value="Fe-S_L-Ser_mono"/>
</dbReference>
<keyword evidence="5 11" id="KW-0004">4Fe-4S</keyword>
<evidence type="ECO:0000313" key="15">
    <source>
        <dbReference type="Proteomes" id="UP001318682"/>
    </source>
</evidence>
<dbReference type="RefSeq" id="WP_187430231.1">
    <property type="nucleotide sequence ID" value="NZ_CP143423.1"/>
</dbReference>
<accession>A0ABZ2BRA4</accession>
<dbReference type="InterPro" id="IPR005130">
    <property type="entry name" value="Ser_deHydtase-like_asu"/>
</dbReference>
<name>A0ABZ2BRA4_9RHOB</name>
<evidence type="ECO:0000256" key="1">
    <source>
        <dbReference type="ARBA" id="ARBA00001966"/>
    </source>
</evidence>
<gene>
    <name evidence="14" type="primary">tdcG</name>
    <name evidence="14" type="ORF">ROLI_008280</name>
</gene>
<evidence type="ECO:0000313" key="14">
    <source>
        <dbReference type="EMBL" id="WVX47757.1"/>
    </source>
</evidence>
<dbReference type="Gene3D" id="3.30.1330.90">
    <property type="entry name" value="D-3-phosphoglycerate dehydrogenase, domain 3"/>
    <property type="match status" value="1"/>
</dbReference>
<dbReference type="InterPro" id="IPR005131">
    <property type="entry name" value="Ser_deHydtase_bsu"/>
</dbReference>
<dbReference type="SUPFAM" id="SSF143548">
    <property type="entry name" value="Serine metabolism enzymes domain"/>
    <property type="match status" value="1"/>
</dbReference>
<evidence type="ECO:0000256" key="5">
    <source>
        <dbReference type="ARBA" id="ARBA00022485"/>
    </source>
</evidence>
<evidence type="ECO:0000256" key="6">
    <source>
        <dbReference type="ARBA" id="ARBA00022723"/>
    </source>
</evidence>
<comment type="pathway">
    <text evidence="2">Carbohydrate biosynthesis; gluconeogenesis.</text>
</comment>
<evidence type="ECO:0000259" key="13">
    <source>
        <dbReference type="Pfam" id="PF03315"/>
    </source>
</evidence>
<keyword evidence="8 11" id="KW-0411">Iron-sulfur</keyword>
<organism evidence="14 15">
    <name type="scientific">Roseobacter fucihabitans</name>
    <dbReference type="NCBI Taxonomy" id="1537242"/>
    <lineage>
        <taxon>Bacteria</taxon>
        <taxon>Pseudomonadati</taxon>
        <taxon>Pseudomonadota</taxon>
        <taxon>Alphaproteobacteria</taxon>
        <taxon>Rhodobacterales</taxon>
        <taxon>Roseobacteraceae</taxon>
        <taxon>Roseobacter</taxon>
    </lineage>
</organism>
<dbReference type="PANTHER" id="PTHR30182:SF1">
    <property type="entry name" value="L-SERINE DEHYDRATASE 1"/>
    <property type="match status" value="1"/>
</dbReference>
<evidence type="ECO:0000256" key="10">
    <source>
        <dbReference type="ARBA" id="ARBA00049406"/>
    </source>
</evidence>
<dbReference type="EC" id="4.3.1.17" evidence="11"/>
<sequence>MFLSVFDMFKVGIGPSSSHTMGPMVAASRFLELMRASPFAFHGLRASLHGSLAFTGVGHATDRATILGLAGFTPDTYDADKAEKTLADIKATGLIHPSDLPALKFDPGQDLLFDFDTLLSGHANGMILMATDGQGDVTLRETYYSVGGGFVLTEAELAQGKDTDDGPPVPFPFKSATQMLEMSEISGRSIAEMKRSNEYARGGEDHLKSGTKRLWQVMNDCINRGLEAEGILPGGLSVKRRAHGIHQKLLAERGMNLTPPHTINDWMSVYAMAVNEENAAGGQVVTAPTNGAAGVLPATLRYYLDHVPGASESHIEDFLLTAAAIGGLVKYNASISGAEAGCQAEVGSAAAMAAAGLCAVMGGTPQQVENAAEIALEHHLGMTCDPVKGLVQVPCIERNGLGAIKAVSAASLSLRGDGTHLVPLDACIETMRQTGLDMSEKYKETSLGGLAVNVPNC</sequence>
<dbReference type="GO" id="GO:0003941">
    <property type="term" value="F:L-serine ammonia-lyase activity"/>
    <property type="evidence" value="ECO:0007669"/>
    <property type="project" value="UniProtKB-EC"/>
</dbReference>
<keyword evidence="4 11" id="KW-0312">Gluconeogenesis</keyword>
<evidence type="ECO:0000256" key="7">
    <source>
        <dbReference type="ARBA" id="ARBA00023004"/>
    </source>
</evidence>
<keyword evidence="15" id="KW-1185">Reference proteome</keyword>
<dbReference type="NCBIfam" id="TIGR00720">
    <property type="entry name" value="sda_mono"/>
    <property type="match status" value="1"/>
</dbReference>
<keyword evidence="9 11" id="KW-0456">Lyase</keyword>
<dbReference type="Pfam" id="PF03315">
    <property type="entry name" value="SDH_beta"/>
    <property type="match status" value="1"/>
</dbReference>
<dbReference type="Proteomes" id="UP001318682">
    <property type="component" value="Chromosome"/>
</dbReference>
<protein>
    <recommendedName>
        <fullName evidence="11">L-serine dehydratase</fullName>
        <ecNumber evidence="11">4.3.1.17</ecNumber>
    </recommendedName>
</protein>
<evidence type="ECO:0000259" key="12">
    <source>
        <dbReference type="Pfam" id="PF03313"/>
    </source>
</evidence>
<feature type="domain" description="Serine dehydratase-like alpha subunit" evidence="12">
    <location>
        <begin position="189"/>
        <end position="451"/>
    </location>
</feature>
<dbReference type="Pfam" id="PF03313">
    <property type="entry name" value="SDH_alpha"/>
    <property type="match status" value="1"/>
</dbReference>
<evidence type="ECO:0000256" key="8">
    <source>
        <dbReference type="ARBA" id="ARBA00023014"/>
    </source>
</evidence>
<evidence type="ECO:0000256" key="3">
    <source>
        <dbReference type="ARBA" id="ARBA00008636"/>
    </source>
</evidence>
<keyword evidence="6 11" id="KW-0479">Metal-binding</keyword>
<evidence type="ECO:0000256" key="4">
    <source>
        <dbReference type="ARBA" id="ARBA00022432"/>
    </source>
</evidence>
<dbReference type="PANTHER" id="PTHR30182">
    <property type="entry name" value="L-SERINE DEHYDRATASE"/>
    <property type="match status" value="1"/>
</dbReference>
<evidence type="ECO:0000256" key="11">
    <source>
        <dbReference type="RuleBase" id="RU366059"/>
    </source>
</evidence>
<dbReference type="InterPro" id="IPR029009">
    <property type="entry name" value="ASB_dom_sf"/>
</dbReference>
<reference evidence="15" key="1">
    <citation type="submission" date="2024-01" db="EMBL/GenBank/DDBJ databases">
        <title>Roseobacter fucihabitans sp. nov., isolated from the brown alga Fucus spiralis.</title>
        <authorList>
            <person name="Hahnke S."/>
            <person name="Berger M."/>
            <person name="Schlingloff A."/>
            <person name="Athale I."/>
            <person name="Neumann-Schaal M."/>
            <person name="Adenaya A."/>
            <person name="Poehlein A."/>
            <person name="Daniel R."/>
            <person name="Pertersen J."/>
            <person name="Brinkhoff T."/>
        </authorList>
    </citation>
    <scope>NUCLEOTIDE SEQUENCE [LARGE SCALE GENOMIC DNA]</scope>
    <source>
        <strain evidence="15">B14</strain>
    </source>
</reference>
<evidence type="ECO:0000256" key="2">
    <source>
        <dbReference type="ARBA" id="ARBA00004742"/>
    </source>
</evidence>
<keyword evidence="7 11" id="KW-0408">Iron</keyword>
<feature type="domain" description="Serine dehydratase beta chain" evidence="13">
    <location>
        <begin position="4"/>
        <end position="155"/>
    </location>
</feature>
<evidence type="ECO:0000256" key="9">
    <source>
        <dbReference type="ARBA" id="ARBA00023239"/>
    </source>
</evidence>
<comment type="similarity">
    <text evidence="3 11">Belongs to the iron-sulfur dependent L-serine dehydratase family.</text>
</comment>
<proteinExistence type="inferred from homology"/>
<dbReference type="InterPro" id="IPR051318">
    <property type="entry name" value="Fe-S_L-Ser"/>
</dbReference>
<comment type="catalytic activity">
    <reaction evidence="10 11">
        <text>L-serine = pyruvate + NH4(+)</text>
        <dbReference type="Rhea" id="RHEA:19169"/>
        <dbReference type="ChEBI" id="CHEBI:15361"/>
        <dbReference type="ChEBI" id="CHEBI:28938"/>
        <dbReference type="ChEBI" id="CHEBI:33384"/>
        <dbReference type="EC" id="4.3.1.17"/>
    </reaction>
</comment>